<accession>A0ABN2YTH1</accession>
<dbReference type="Proteomes" id="UP001422759">
    <property type="component" value="Unassembled WGS sequence"/>
</dbReference>
<protein>
    <submittedName>
        <fullName evidence="1">Uncharacterized protein</fullName>
    </submittedName>
</protein>
<evidence type="ECO:0000313" key="2">
    <source>
        <dbReference type="Proteomes" id="UP001422759"/>
    </source>
</evidence>
<name>A0ABN2YTH1_9ACTN</name>
<reference evidence="1 2" key="1">
    <citation type="journal article" date="2019" name="Int. J. Syst. Evol. Microbiol.">
        <title>The Global Catalogue of Microorganisms (GCM) 10K type strain sequencing project: providing services to taxonomists for standard genome sequencing and annotation.</title>
        <authorList>
            <consortium name="The Broad Institute Genomics Platform"/>
            <consortium name="The Broad Institute Genome Sequencing Center for Infectious Disease"/>
            <person name="Wu L."/>
            <person name="Ma J."/>
        </authorList>
    </citation>
    <scope>NUCLEOTIDE SEQUENCE [LARGE SCALE GENOMIC DNA]</scope>
    <source>
        <strain evidence="1 2">JCM 14560</strain>
    </source>
</reference>
<keyword evidence="2" id="KW-1185">Reference proteome</keyword>
<organism evidence="1 2">
    <name type="scientific">Kitasatospora kazusensis</name>
    <dbReference type="NCBI Taxonomy" id="407974"/>
    <lineage>
        <taxon>Bacteria</taxon>
        <taxon>Bacillati</taxon>
        <taxon>Actinomycetota</taxon>
        <taxon>Actinomycetes</taxon>
        <taxon>Kitasatosporales</taxon>
        <taxon>Streptomycetaceae</taxon>
        <taxon>Kitasatospora</taxon>
    </lineage>
</organism>
<proteinExistence type="predicted"/>
<comment type="caution">
    <text evidence="1">The sequence shown here is derived from an EMBL/GenBank/DDBJ whole genome shotgun (WGS) entry which is preliminary data.</text>
</comment>
<evidence type="ECO:0000313" key="1">
    <source>
        <dbReference type="EMBL" id="GAA2131994.1"/>
    </source>
</evidence>
<gene>
    <name evidence="1" type="ORF">GCM10009760_06420</name>
</gene>
<dbReference type="EMBL" id="BAAANT010000002">
    <property type="protein sequence ID" value="GAA2131994.1"/>
    <property type="molecule type" value="Genomic_DNA"/>
</dbReference>
<sequence>MCQGVGSVNLIAAPDALRGPVRRVSIPTSGSYGKPARTEMWTYGTTILREPSTARTQPACAIAAASRSRDGT</sequence>